<reference evidence="2" key="1">
    <citation type="submission" date="2010-03" db="EMBL/GenBank/DDBJ databases">
        <title>The complete chromosome of Tsukamurella paurometabola DSM 20162.</title>
        <authorList>
            <consortium name="US DOE Joint Genome Institute (JGI-PGF)"/>
            <person name="Lucas S."/>
            <person name="Copeland A."/>
            <person name="Lapidus A."/>
            <person name="Glavina del Rio T."/>
            <person name="Dalin E."/>
            <person name="Tice H."/>
            <person name="Bruce D."/>
            <person name="Goodwin L."/>
            <person name="Pitluck S."/>
            <person name="Kyrpides N."/>
            <person name="Mavromatis K."/>
            <person name="Ivanova N."/>
            <person name="Mikhailova N."/>
            <person name="Munk A.C."/>
            <person name="Brettin T."/>
            <person name="Detter J.C."/>
            <person name="Tapia R."/>
            <person name="Han C."/>
            <person name="Larimer F."/>
            <person name="Land M."/>
            <person name="Hauser L."/>
            <person name="Markowitz V."/>
            <person name="Cheng J.-F."/>
            <person name="Hugenholtz P."/>
            <person name="Woyke T."/>
            <person name="Wu D."/>
            <person name="Jando M."/>
            <person name="Brambilla E."/>
            <person name="Klenk H.-P."/>
            <person name="Eisen J.A."/>
        </authorList>
    </citation>
    <scope>NUCLEOTIDE SEQUENCE [LARGE SCALE GENOMIC DNA]</scope>
    <source>
        <strain evidence="2">ATCC 8368 / DSM 20162 / CCUG 35730 / CIP 100753 / JCM 10117 / KCTC 9821 / NBRC 16120 / NCIMB 702349 / NCTC 13040</strain>
    </source>
</reference>
<dbReference type="EMBL" id="CP001966">
    <property type="protein sequence ID" value="ADG76813.1"/>
    <property type="molecule type" value="Genomic_DNA"/>
</dbReference>
<evidence type="ECO:0000313" key="1">
    <source>
        <dbReference type="EMBL" id="ADG76813.1"/>
    </source>
</evidence>
<protein>
    <submittedName>
        <fullName evidence="1">Uncharacterized protein</fullName>
    </submittedName>
</protein>
<sequence length="198" mass="23200">MPWERLDEFIDTMEYWTEVQNYLESIEAQRATGTRLVAFGRPYLKDENTLILPNGPARDQMDDGEILLSITRDDDGYSLRRTGYERGDTFTGRQEWKASNFDLVGKYVLVRQNSRFRTKIGVGSPFHQWLDIGLASQWEKRHMSQDEVGVDWLYKYTNSSSPSVYYYDYDNGDPLTFPFSLSYRDITDIYMKGVPQPH</sequence>
<accession>D5UQ45</accession>
<dbReference type="KEGG" id="tpr:Tpau_0159"/>
<evidence type="ECO:0000313" key="2">
    <source>
        <dbReference type="Proteomes" id="UP000001213"/>
    </source>
</evidence>
<name>D5UQ45_TSUPD</name>
<dbReference type="Proteomes" id="UP000001213">
    <property type="component" value="Chromosome"/>
</dbReference>
<proteinExistence type="predicted"/>
<dbReference type="AlphaFoldDB" id="D5UQ45"/>
<dbReference type="HOGENOM" id="CLU_1377600_0_0_11"/>
<organism evidence="1 2">
    <name type="scientific">Tsukamurella paurometabola (strain ATCC 8368 / DSM 20162 / CCUG 35730 / CIP 100753 / JCM 10117 / KCTC 9821 / NBRC 16120 / NCIMB 702349 / NCTC 13040)</name>
    <name type="common">Corynebacterium paurometabolum</name>
    <dbReference type="NCBI Taxonomy" id="521096"/>
    <lineage>
        <taxon>Bacteria</taxon>
        <taxon>Bacillati</taxon>
        <taxon>Actinomycetota</taxon>
        <taxon>Actinomycetes</taxon>
        <taxon>Mycobacteriales</taxon>
        <taxon>Tsukamurellaceae</taxon>
        <taxon>Tsukamurella</taxon>
    </lineage>
</organism>
<dbReference type="eggNOG" id="ENOG50326QB">
    <property type="taxonomic scope" value="Bacteria"/>
</dbReference>
<keyword evidence="2" id="KW-1185">Reference proteome</keyword>
<gene>
    <name evidence="1" type="ordered locus">Tpau_0159</name>
</gene>
<reference evidence="1 2" key="2">
    <citation type="journal article" date="2011" name="Stand. Genomic Sci.">
        <title>Complete genome sequence of Tsukamurella paurometabola type strain (no. 33).</title>
        <authorList>
            <person name="Munk A.C."/>
            <person name="Lapidus A."/>
            <person name="Lucas S."/>
            <person name="Nolan M."/>
            <person name="Tice H."/>
            <person name="Cheng J.F."/>
            <person name="Del Rio T.G."/>
            <person name="Goodwin L."/>
            <person name="Pitluck S."/>
            <person name="Liolios K."/>
            <person name="Huntemann M."/>
            <person name="Ivanova N."/>
            <person name="Mavromatis K."/>
            <person name="Mikhailova N."/>
            <person name="Pati A."/>
            <person name="Chen A."/>
            <person name="Palaniappan K."/>
            <person name="Tapia R."/>
            <person name="Han C."/>
            <person name="Land M."/>
            <person name="Hauser L."/>
            <person name="Chang Y.J."/>
            <person name="Jeffries C.D."/>
            <person name="Brettin T."/>
            <person name="Yasawong M."/>
            <person name="Brambilla E.M."/>
            <person name="Rohde M."/>
            <person name="Sikorski J."/>
            <person name="Goker M."/>
            <person name="Detter J.C."/>
            <person name="Woyke T."/>
            <person name="Bristow J."/>
            <person name="Eisen J.A."/>
            <person name="Markowitz V."/>
            <person name="Hugenholtz P."/>
            <person name="Kyrpides N.C."/>
            <person name="Klenk H.P."/>
        </authorList>
    </citation>
    <scope>NUCLEOTIDE SEQUENCE [LARGE SCALE GENOMIC DNA]</scope>
    <source>
        <strain evidence="2">ATCC 8368 / DSM 20162 / CCUG 35730 / CIP 100753 / JCM 10117 / KCTC 9821 / NBRC 16120 / NCIMB 702349 / NCTC 13040</strain>
    </source>
</reference>